<organism evidence="1 2">
    <name type="scientific">Holotrichia oblita</name>
    <name type="common">Chafer beetle</name>
    <dbReference type="NCBI Taxonomy" id="644536"/>
    <lineage>
        <taxon>Eukaryota</taxon>
        <taxon>Metazoa</taxon>
        <taxon>Ecdysozoa</taxon>
        <taxon>Arthropoda</taxon>
        <taxon>Hexapoda</taxon>
        <taxon>Insecta</taxon>
        <taxon>Pterygota</taxon>
        <taxon>Neoptera</taxon>
        <taxon>Endopterygota</taxon>
        <taxon>Coleoptera</taxon>
        <taxon>Polyphaga</taxon>
        <taxon>Scarabaeiformia</taxon>
        <taxon>Scarabaeidae</taxon>
        <taxon>Melolonthinae</taxon>
        <taxon>Holotrichia</taxon>
    </lineage>
</organism>
<evidence type="ECO:0000313" key="2">
    <source>
        <dbReference type="Proteomes" id="UP001056778"/>
    </source>
</evidence>
<protein>
    <submittedName>
        <fullName evidence="1">15-hydroxyprostaglandin dehydrogenase [nad(+)]</fullName>
    </submittedName>
</protein>
<gene>
    <name evidence="1" type="ORF">MML48_5g00015941</name>
</gene>
<dbReference type="Proteomes" id="UP001056778">
    <property type="component" value="Chromosome 5"/>
</dbReference>
<comment type="caution">
    <text evidence="1">The sequence shown here is derived from an EMBL/GenBank/DDBJ whole genome shotgun (WGS) entry which is preliminary data.</text>
</comment>
<proteinExistence type="predicted"/>
<reference evidence="1" key="1">
    <citation type="submission" date="2022-04" db="EMBL/GenBank/DDBJ databases">
        <title>Chromosome-scale genome assembly of Holotrichia oblita Faldermann.</title>
        <authorList>
            <person name="Rongchong L."/>
        </authorList>
    </citation>
    <scope>NUCLEOTIDE SEQUENCE</scope>
    <source>
        <strain evidence="1">81SQS9</strain>
    </source>
</reference>
<sequence>MFIENKVAIITGGASGIGFSYATELLANGLKAVTLADTDDVKGNEAVAIISKDFNPEKVLFVKTDVTRKDQLENAFKRTVETFGNLDLVVNNAGIMVEDVWEKMLAINVTGTIYGCLLAMEEYFPKYKSGKETVIVNISSIVGLQGTSILPMYTASKHAVIGLSRSLGTPDQYESTQTKVVTICPGPTDTPLMQDLVNKSFNERYADLTRNLLNNYTIELQKTDIVPKCLVKAIEEGENGSIWVVENDEIYDIEMPTRQEMKKNFVIANAFRSLTPGTYGFRPGCLFRETKAIANPIPKDRPVPLAEDPVEIATRNHT</sequence>
<accession>A0ACB9T3S8</accession>
<dbReference type="EMBL" id="CM043019">
    <property type="protein sequence ID" value="KAI4461467.1"/>
    <property type="molecule type" value="Genomic_DNA"/>
</dbReference>
<name>A0ACB9T3S8_HOLOL</name>
<keyword evidence="2" id="KW-1185">Reference proteome</keyword>
<evidence type="ECO:0000313" key="1">
    <source>
        <dbReference type="EMBL" id="KAI4461467.1"/>
    </source>
</evidence>